<protein>
    <submittedName>
        <fullName evidence="2">Uncharacterized protein</fullName>
    </submittedName>
</protein>
<dbReference type="AlphaFoldDB" id="A0A9P0CZV9"/>
<feature type="region of interest" description="Disordered" evidence="1">
    <location>
        <begin position="1"/>
        <end position="51"/>
    </location>
</feature>
<evidence type="ECO:0000313" key="3">
    <source>
        <dbReference type="Proteomes" id="UP001153636"/>
    </source>
</evidence>
<dbReference type="Proteomes" id="UP001153636">
    <property type="component" value="Chromosome 3"/>
</dbReference>
<accession>A0A9P0CZV9</accession>
<organism evidence="2 3">
    <name type="scientific">Psylliodes chrysocephalus</name>
    <dbReference type="NCBI Taxonomy" id="3402493"/>
    <lineage>
        <taxon>Eukaryota</taxon>
        <taxon>Metazoa</taxon>
        <taxon>Ecdysozoa</taxon>
        <taxon>Arthropoda</taxon>
        <taxon>Hexapoda</taxon>
        <taxon>Insecta</taxon>
        <taxon>Pterygota</taxon>
        <taxon>Neoptera</taxon>
        <taxon>Endopterygota</taxon>
        <taxon>Coleoptera</taxon>
        <taxon>Polyphaga</taxon>
        <taxon>Cucujiformia</taxon>
        <taxon>Chrysomeloidea</taxon>
        <taxon>Chrysomelidae</taxon>
        <taxon>Galerucinae</taxon>
        <taxon>Alticini</taxon>
        <taxon>Psylliodes</taxon>
    </lineage>
</organism>
<gene>
    <name evidence="2" type="ORF">PSYICH_LOCUS9483</name>
</gene>
<evidence type="ECO:0000313" key="2">
    <source>
        <dbReference type="EMBL" id="CAH1107964.1"/>
    </source>
</evidence>
<sequence>MDNWLKRKISHEDLDQNPGPSTSQNISRPDSNNCPSECKNKNPEKVAQGVNKKRKYDESYLKFGFTWTGSSDEPSPQCVVFSEILSKNSMKPSLLKRHFESK</sequence>
<dbReference type="OrthoDB" id="6751300at2759"/>
<proteinExistence type="predicted"/>
<feature type="non-terminal residue" evidence="2">
    <location>
        <position position="102"/>
    </location>
</feature>
<dbReference type="EMBL" id="OV651815">
    <property type="protein sequence ID" value="CAH1107964.1"/>
    <property type="molecule type" value="Genomic_DNA"/>
</dbReference>
<reference evidence="2" key="1">
    <citation type="submission" date="2022-01" db="EMBL/GenBank/DDBJ databases">
        <authorList>
            <person name="King R."/>
        </authorList>
    </citation>
    <scope>NUCLEOTIDE SEQUENCE</scope>
</reference>
<evidence type="ECO:0000256" key="1">
    <source>
        <dbReference type="SAM" id="MobiDB-lite"/>
    </source>
</evidence>
<feature type="compositionally biased region" description="Polar residues" evidence="1">
    <location>
        <begin position="18"/>
        <end position="35"/>
    </location>
</feature>
<keyword evidence="3" id="KW-1185">Reference proteome</keyword>
<name>A0A9P0CZV9_9CUCU</name>